<evidence type="ECO:0000313" key="3">
    <source>
        <dbReference type="Proteomes" id="UP001056035"/>
    </source>
</evidence>
<keyword evidence="3" id="KW-1185">Reference proteome</keyword>
<accession>A0ABY5DSV1</accession>
<dbReference type="RefSeq" id="WP_254570486.1">
    <property type="nucleotide sequence ID" value="NZ_CP098502.1"/>
</dbReference>
<gene>
    <name evidence="2" type="ORF">NBH00_20775</name>
</gene>
<protein>
    <submittedName>
        <fullName evidence="2">Uncharacterized protein</fullName>
    </submittedName>
</protein>
<name>A0ABY5DSV1_9ACTN</name>
<feature type="chain" id="PRO_5045543232" evidence="1">
    <location>
        <begin position="29"/>
        <end position="276"/>
    </location>
</feature>
<evidence type="ECO:0000313" key="2">
    <source>
        <dbReference type="EMBL" id="UTI63765.1"/>
    </source>
</evidence>
<sequence>MTPISLRSRLSRAIVAAAAGATALGLTACGGSDVTEARLERSLPQVFTGQYLQQAALLGHTGLTAASLQAKASCDKGGPKVADKGPGADWICVMTWKDPNIDPTLLPGKFELNVHSNDCYTAGGPSKLIGLITITDTHGNDVDNPVFEFDGCFDPKSSNAPTGVTIATSSSTPPTPTPTPAALTLPAGTVVRDAIGRIGVTLVCSTGDGGCAGTLTATRAGRVLGTTTYAVAAGRNAAVHVRLAGGRPVAGGALTLTARPVIGAAPPAPSRVTLKG</sequence>
<evidence type="ECO:0000256" key="1">
    <source>
        <dbReference type="SAM" id="SignalP"/>
    </source>
</evidence>
<organism evidence="2 3">
    <name type="scientific">Paraconexibacter antarcticus</name>
    <dbReference type="NCBI Taxonomy" id="2949664"/>
    <lineage>
        <taxon>Bacteria</taxon>
        <taxon>Bacillati</taxon>
        <taxon>Actinomycetota</taxon>
        <taxon>Thermoleophilia</taxon>
        <taxon>Solirubrobacterales</taxon>
        <taxon>Paraconexibacteraceae</taxon>
        <taxon>Paraconexibacter</taxon>
    </lineage>
</organism>
<dbReference type="EMBL" id="CP098502">
    <property type="protein sequence ID" value="UTI63765.1"/>
    <property type="molecule type" value="Genomic_DNA"/>
</dbReference>
<dbReference type="PROSITE" id="PS51257">
    <property type="entry name" value="PROKAR_LIPOPROTEIN"/>
    <property type="match status" value="1"/>
</dbReference>
<reference evidence="2 3" key="1">
    <citation type="submission" date="2022-06" db="EMBL/GenBank/DDBJ databases">
        <title>Paraconexibacter antarcticus.</title>
        <authorList>
            <person name="Kim C.S."/>
        </authorList>
    </citation>
    <scope>NUCLEOTIDE SEQUENCE [LARGE SCALE GENOMIC DNA]</scope>
    <source>
        <strain evidence="2 3">02-257</strain>
    </source>
</reference>
<dbReference type="Proteomes" id="UP001056035">
    <property type="component" value="Chromosome"/>
</dbReference>
<keyword evidence="1" id="KW-0732">Signal</keyword>
<feature type="signal peptide" evidence="1">
    <location>
        <begin position="1"/>
        <end position="28"/>
    </location>
</feature>
<proteinExistence type="predicted"/>